<proteinExistence type="predicted"/>
<gene>
    <name evidence="1" type="ORF">Pint_05464</name>
</gene>
<name>A0ACC0Z906_9ROSI</name>
<sequence length="71" mass="8090">MEQSNKCWVLESNWERSGNKVIGMKKTLVFHTGRAPKGKRANWVVHKYGPTLKDLDGNLPGQWWNYAASSS</sequence>
<keyword evidence="2" id="KW-1185">Reference proteome</keyword>
<protein>
    <submittedName>
        <fullName evidence="1">Uncharacterized protein</fullName>
    </submittedName>
</protein>
<accession>A0ACC0Z906</accession>
<comment type="caution">
    <text evidence="1">The sequence shown here is derived from an EMBL/GenBank/DDBJ whole genome shotgun (WGS) entry which is preliminary data.</text>
</comment>
<dbReference type="Proteomes" id="UP001163603">
    <property type="component" value="Chromosome 3"/>
</dbReference>
<reference evidence="2" key="1">
    <citation type="journal article" date="2023" name="G3 (Bethesda)">
        <title>Genome assembly and association tests identify interacting loci associated with vigor, precocity, and sex in interspecific pistachio rootstocks.</title>
        <authorList>
            <person name="Palmer W."/>
            <person name="Jacygrad E."/>
            <person name="Sagayaradj S."/>
            <person name="Cavanaugh K."/>
            <person name="Han R."/>
            <person name="Bertier L."/>
            <person name="Beede B."/>
            <person name="Kafkas S."/>
            <person name="Golino D."/>
            <person name="Preece J."/>
            <person name="Michelmore R."/>
        </authorList>
    </citation>
    <scope>NUCLEOTIDE SEQUENCE [LARGE SCALE GENOMIC DNA]</scope>
</reference>
<evidence type="ECO:0000313" key="2">
    <source>
        <dbReference type="Proteomes" id="UP001163603"/>
    </source>
</evidence>
<evidence type="ECO:0000313" key="1">
    <source>
        <dbReference type="EMBL" id="KAJ0046804.1"/>
    </source>
</evidence>
<organism evidence="1 2">
    <name type="scientific">Pistacia integerrima</name>
    <dbReference type="NCBI Taxonomy" id="434235"/>
    <lineage>
        <taxon>Eukaryota</taxon>
        <taxon>Viridiplantae</taxon>
        <taxon>Streptophyta</taxon>
        <taxon>Embryophyta</taxon>
        <taxon>Tracheophyta</taxon>
        <taxon>Spermatophyta</taxon>
        <taxon>Magnoliopsida</taxon>
        <taxon>eudicotyledons</taxon>
        <taxon>Gunneridae</taxon>
        <taxon>Pentapetalae</taxon>
        <taxon>rosids</taxon>
        <taxon>malvids</taxon>
        <taxon>Sapindales</taxon>
        <taxon>Anacardiaceae</taxon>
        <taxon>Pistacia</taxon>
    </lineage>
</organism>
<dbReference type="EMBL" id="CM047738">
    <property type="protein sequence ID" value="KAJ0046804.1"/>
    <property type="molecule type" value="Genomic_DNA"/>
</dbReference>